<evidence type="ECO:0008006" key="4">
    <source>
        <dbReference type="Google" id="ProtNLM"/>
    </source>
</evidence>
<feature type="region of interest" description="Disordered" evidence="1">
    <location>
        <begin position="212"/>
        <end position="278"/>
    </location>
</feature>
<dbReference type="OrthoDB" id="2853563at2759"/>
<keyword evidence="3" id="KW-1185">Reference proteome</keyword>
<reference evidence="2" key="1">
    <citation type="submission" date="2020-05" db="EMBL/GenBank/DDBJ databases">
        <title>Mycena genomes resolve the evolution of fungal bioluminescence.</title>
        <authorList>
            <person name="Tsai I.J."/>
        </authorList>
    </citation>
    <scope>NUCLEOTIDE SEQUENCE</scope>
    <source>
        <strain evidence="2">160909Yilan</strain>
    </source>
</reference>
<evidence type="ECO:0000256" key="1">
    <source>
        <dbReference type="SAM" id="MobiDB-lite"/>
    </source>
</evidence>
<sequence length="304" mass="34081">MYDPSIMHHDAGVYRYLYLFDSPRWLCRDCASPTMSLYNSPFTSHLNTNYVPSDSEVLEIRARLVEPADELARIDARIEEMEIALVQLKEERALLKTPIDAHRALISPIRRIPQDVLIGIFLACLPSEHHALIDPAEAPLLLGHCRHWRGVAYSTPMLWSTVHIPWPEFCEAPNILLRLEKIVEEWLTRSAACSLTVSLFDSTSRFDPDDPLMHPPRTPNPSIFSAPVPPDTHRRPGLISRTPTARFRGPATAPESRDTMSRTYSGSPKYIPDPHSDGRCNTCGGIDRSSFTSTALVAANESSS</sequence>
<evidence type="ECO:0000313" key="2">
    <source>
        <dbReference type="EMBL" id="KAF7374640.1"/>
    </source>
</evidence>
<dbReference type="AlphaFoldDB" id="A0A8H6Z8T2"/>
<proteinExistence type="predicted"/>
<name>A0A8H6Z8T2_9AGAR</name>
<dbReference type="Proteomes" id="UP000623467">
    <property type="component" value="Unassembled WGS sequence"/>
</dbReference>
<gene>
    <name evidence="2" type="ORF">MSAN_00348900</name>
</gene>
<organism evidence="2 3">
    <name type="scientific">Mycena sanguinolenta</name>
    <dbReference type="NCBI Taxonomy" id="230812"/>
    <lineage>
        <taxon>Eukaryota</taxon>
        <taxon>Fungi</taxon>
        <taxon>Dikarya</taxon>
        <taxon>Basidiomycota</taxon>
        <taxon>Agaricomycotina</taxon>
        <taxon>Agaricomycetes</taxon>
        <taxon>Agaricomycetidae</taxon>
        <taxon>Agaricales</taxon>
        <taxon>Marasmiineae</taxon>
        <taxon>Mycenaceae</taxon>
        <taxon>Mycena</taxon>
    </lineage>
</organism>
<evidence type="ECO:0000313" key="3">
    <source>
        <dbReference type="Proteomes" id="UP000623467"/>
    </source>
</evidence>
<comment type="caution">
    <text evidence="2">The sequence shown here is derived from an EMBL/GenBank/DDBJ whole genome shotgun (WGS) entry which is preliminary data.</text>
</comment>
<protein>
    <recommendedName>
        <fullName evidence="4">F-box domain-containing protein</fullName>
    </recommendedName>
</protein>
<accession>A0A8H6Z8T2</accession>
<dbReference type="EMBL" id="JACAZH010000002">
    <property type="protein sequence ID" value="KAF7374640.1"/>
    <property type="molecule type" value="Genomic_DNA"/>
</dbReference>